<keyword evidence="3" id="KW-1185">Reference proteome</keyword>
<proteinExistence type="predicted"/>
<feature type="transmembrane region" description="Helical" evidence="1">
    <location>
        <begin position="23"/>
        <end position="47"/>
    </location>
</feature>
<dbReference type="EMBL" id="JASGXD010000019">
    <property type="protein sequence ID" value="KAK6000033.1"/>
    <property type="molecule type" value="Genomic_DNA"/>
</dbReference>
<gene>
    <name evidence="2" type="ORF">QM012_004021</name>
</gene>
<name>A0ABR0T6G6_AURPU</name>
<evidence type="ECO:0000313" key="2">
    <source>
        <dbReference type="EMBL" id="KAK6000033.1"/>
    </source>
</evidence>
<evidence type="ECO:0000256" key="1">
    <source>
        <dbReference type="SAM" id="Phobius"/>
    </source>
</evidence>
<evidence type="ECO:0000313" key="3">
    <source>
        <dbReference type="Proteomes" id="UP001341245"/>
    </source>
</evidence>
<accession>A0ABR0T6G6</accession>
<feature type="transmembrane region" description="Helical" evidence="1">
    <location>
        <begin position="101"/>
        <end position="121"/>
    </location>
</feature>
<reference evidence="2 3" key="1">
    <citation type="submission" date="2023-11" db="EMBL/GenBank/DDBJ databases">
        <title>Draft genome sequence and annotation of the polyextremotolerant black yeast-like fungus Aureobasidium pullulans NRRL 62042.</title>
        <authorList>
            <person name="Dielentheis-Frenken M.R.E."/>
            <person name="Wibberg D."/>
            <person name="Blank L.M."/>
            <person name="Tiso T."/>
        </authorList>
    </citation>
    <scope>NUCLEOTIDE SEQUENCE [LARGE SCALE GENOMIC DNA]</scope>
    <source>
        <strain evidence="2 3">NRRL 62042</strain>
    </source>
</reference>
<keyword evidence="1" id="KW-0472">Membrane</keyword>
<feature type="transmembrane region" description="Helical" evidence="1">
    <location>
        <begin position="59"/>
        <end position="80"/>
    </location>
</feature>
<sequence>MGLAFQTACPLCKHPLFSLNDRLIFCVSKASMSIQAVTSILQFLILYDTVQHYRYFNTAIQLALITFLGWMLVNAYIPLIKSGGENWWRPYASYKGGMGRAIGTVVFTFAINTAVLCQTLYSNRGLLF</sequence>
<keyword evidence="1" id="KW-1133">Transmembrane helix</keyword>
<organism evidence="2 3">
    <name type="scientific">Aureobasidium pullulans</name>
    <name type="common">Black yeast</name>
    <name type="synonym">Pullularia pullulans</name>
    <dbReference type="NCBI Taxonomy" id="5580"/>
    <lineage>
        <taxon>Eukaryota</taxon>
        <taxon>Fungi</taxon>
        <taxon>Dikarya</taxon>
        <taxon>Ascomycota</taxon>
        <taxon>Pezizomycotina</taxon>
        <taxon>Dothideomycetes</taxon>
        <taxon>Dothideomycetidae</taxon>
        <taxon>Dothideales</taxon>
        <taxon>Saccotheciaceae</taxon>
        <taxon>Aureobasidium</taxon>
    </lineage>
</organism>
<comment type="caution">
    <text evidence="2">The sequence shown here is derived from an EMBL/GenBank/DDBJ whole genome shotgun (WGS) entry which is preliminary data.</text>
</comment>
<protein>
    <submittedName>
        <fullName evidence="2">Uncharacterized protein</fullName>
    </submittedName>
</protein>
<keyword evidence="1" id="KW-0812">Transmembrane</keyword>
<dbReference type="Proteomes" id="UP001341245">
    <property type="component" value="Unassembled WGS sequence"/>
</dbReference>